<dbReference type="InterPro" id="IPR011991">
    <property type="entry name" value="ArsR-like_HTH"/>
</dbReference>
<dbReference type="Gene3D" id="1.10.10.10">
    <property type="entry name" value="Winged helix-like DNA-binding domain superfamily/Winged helix DNA-binding domain"/>
    <property type="match status" value="1"/>
</dbReference>
<organism evidence="5 6">
    <name type="scientific">Amycolatopsis albispora</name>
    <dbReference type="NCBI Taxonomy" id="1804986"/>
    <lineage>
        <taxon>Bacteria</taxon>
        <taxon>Bacillati</taxon>
        <taxon>Actinomycetota</taxon>
        <taxon>Actinomycetes</taxon>
        <taxon>Pseudonocardiales</taxon>
        <taxon>Pseudonocardiaceae</taxon>
        <taxon>Amycolatopsis</taxon>
    </lineage>
</organism>
<evidence type="ECO:0000256" key="2">
    <source>
        <dbReference type="ARBA" id="ARBA00023125"/>
    </source>
</evidence>
<evidence type="ECO:0000256" key="3">
    <source>
        <dbReference type="ARBA" id="ARBA00023163"/>
    </source>
</evidence>
<dbReference type="SUPFAM" id="SSF46785">
    <property type="entry name" value="Winged helix' DNA-binding domain"/>
    <property type="match status" value="1"/>
</dbReference>
<dbReference type="InterPro" id="IPR036390">
    <property type="entry name" value="WH_DNA-bd_sf"/>
</dbReference>
<dbReference type="PROSITE" id="PS51118">
    <property type="entry name" value="HTH_HXLR"/>
    <property type="match status" value="1"/>
</dbReference>
<dbReference type="PANTHER" id="PTHR33204">
    <property type="entry name" value="TRANSCRIPTIONAL REGULATOR, MARR FAMILY"/>
    <property type="match status" value="1"/>
</dbReference>
<dbReference type="InterPro" id="IPR002577">
    <property type="entry name" value="HTH_HxlR"/>
</dbReference>
<reference evidence="5 6" key="1">
    <citation type="submission" date="2016-04" db="EMBL/GenBank/DDBJ databases">
        <title>Complete genome sequence and analysis of deep-sea sediment isolate, Amycolatopsis sp. WP1.</title>
        <authorList>
            <person name="Wang H."/>
            <person name="Chen S."/>
            <person name="Wu Q."/>
        </authorList>
    </citation>
    <scope>NUCLEOTIDE SEQUENCE [LARGE SCALE GENOMIC DNA]</scope>
    <source>
        <strain evidence="5 6">WP1</strain>
    </source>
</reference>
<keyword evidence="6" id="KW-1185">Reference proteome</keyword>
<dbReference type="Pfam" id="PF01638">
    <property type="entry name" value="HxlR"/>
    <property type="match status" value="1"/>
</dbReference>
<dbReference type="EMBL" id="CP015163">
    <property type="protein sequence ID" value="AXB41106.1"/>
    <property type="molecule type" value="Genomic_DNA"/>
</dbReference>
<evidence type="ECO:0000313" key="6">
    <source>
        <dbReference type="Proteomes" id="UP000250434"/>
    </source>
</evidence>
<dbReference type="PANTHER" id="PTHR33204:SF37">
    <property type="entry name" value="HTH-TYPE TRANSCRIPTIONAL REGULATOR YODB"/>
    <property type="match status" value="1"/>
</dbReference>
<keyword evidence="2" id="KW-0238">DNA-binding</keyword>
<dbReference type="KEGG" id="aab:A4R43_00070"/>
<dbReference type="Proteomes" id="UP000250434">
    <property type="component" value="Chromosome"/>
</dbReference>
<feature type="domain" description="HTH hxlR-type" evidence="4">
    <location>
        <begin position="17"/>
        <end position="108"/>
    </location>
</feature>
<proteinExistence type="predicted"/>
<dbReference type="CDD" id="cd00090">
    <property type="entry name" value="HTH_ARSR"/>
    <property type="match status" value="1"/>
</dbReference>
<protein>
    <submittedName>
        <fullName evidence="5">Transcriptional regulator</fullName>
    </submittedName>
</protein>
<dbReference type="GO" id="GO:0003677">
    <property type="term" value="F:DNA binding"/>
    <property type="evidence" value="ECO:0007669"/>
    <property type="project" value="UniProtKB-KW"/>
</dbReference>
<gene>
    <name evidence="5" type="ORF">A4R43_00070</name>
</gene>
<accession>A0A344KZ82</accession>
<keyword evidence="1" id="KW-0805">Transcription regulation</keyword>
<keyword evidence="3" id="KW-0804">Transcription</keyword>
<evidence type="ECO:0000259" key="4">
    <source>
        <dbReference type="PROSITE" id="PS51118"/>
    </source>
</evidence>
<dbReference type="InterPro" id="IPR036388">
    <property type="entry name" value="WH-like_DNA-bd_sf"/>
</dbReference>
<evidence type="ECO:0000313" key="5">
    <source>
        <dbReference type="EMBL" id="AXB41106.1"/>
    </source>
</evidence>
<sequence length="108" mass="11766">MTAPKPGTPVRGSATGRPIMAALDLLGRRWALRVIWELHQSGAGFRELQRRCERMSSSVLTTRLAELTDAGLVTLDGDGYHLTPLGTELVAALLPLEAWSQTWAARQA</sequence>
<name>A0A344KZ82_9PSEU</name>
<evidence type="ECO:0000256" key="1">
    <source>
        <dbReference type="ARBA" id="ARBA00023015"/>
    </source>
</evidence>
<dbReference type="RefSeq" id="WP_236808663.1">
    <property type="nucleotide sequence ID" value="NZ_CP015163.1"/>
</dbReference>
<dbReference type="AlphaFoldDB" id="A0A344KZ82"/>